<dbReference type="InterPro" id="IPR050276">
    <property type="entry name" value="MshD_Acetyltransferase"/>
</dbReference>
<keyword evidence="3" id="KW-1185">Reference proteome</keyword>
<proteinExistence type="predicted"/>
<dbReference type="PROSITE" id="PS51186">
    <property type="entry name" value="GNAT"/>
    <property type="match status" value="1"/>
</dbReference>
<sequence length="162" mass="18394">MGIEIKKMESDEEIKGKAYVHWKSWQDAYKGIVDQSYLDSMTLAKCEEIAFKWPDNLIVAKDGNQVVGFVGYGKYHDEELTETGEIFAIYVLEEYCGTGVGKALMQAGLGELDYQTVAVWVLKDNKRAIKFYEKCGFCIDGREEVIKLGSPIVEVRMIRTTK</sequence>
<keyword evidence="2" id="KW-0808">Transferase</keyword>
<dbReference type="PANTHER" id="PTHR43617:SF2">
    <property type="entry name" value="UPF0039 PROTEIN SLL0451"/>
    <property type="match status" value="1"/>
</dbReference>
<evidence type="ECO:0000259" key="1">
    <source>
        <dbReference type="PROSITE" id="PS51186"/>
    </source>
</evidence>
<gene>
    <name evidence="2" type="ORF">SAMN02745725_02820</name>
</gene>
<dbReference type="AlphaFoldDB" id="A0A1M6KBS4"/>
<dbReference type="RefSeq" id="WP_072919140.1">
    <property type="nucleotide sequence ID" value="NZ_FQYQ01000029.1"/>
</dbReference>
<dbReference type="SUPFAM" id="SSF55729">
    <property type="entry name" value="Acyl-CoA N-acyltransferases (Nat)"/>
    <property type="match status" value="1"/>
</dbReference>
<dbReference type="InterPro" id="IPR000182">
    <property type="entry name" value="GNAT_dom"/>
</dbReference>
<evidence type="ECO:0000313" key="2">
    <source>
        <dbReference type="EMBL" id="SHJ56418.1"/>
    </source>
</evidence>
<reference evidence="2 3" key="1">
    <citation type="submission" date="2016-11" db="EMBL/GenBank/DDBJ databases">
        <authorList>
            <person name="Jaros S."/>
            <person name="Januszkiewicz K."/>
            <person name="Wedrychowicz H."/>
        </authorList>
    </citation>
    <scope>NUCLEOTIDE SEQUENCE [LARGE SCALE GENOMIC DNA]</scope>
    <source>
        <strain evidence="2 3">DSM 14809</strain>
    </source>
</reference>
<accession>A0A1M6KBS4</accession>
<dbReference type="CDD" id="cd04301">
    <property type="entry name" value="NAT_SF"/>
    <property type="match status" value="1"/>
</dbReference>
<name>A0A1M6KBS4_PSEXY</name>
<dbReference type="OrthoDB" id="9794197at2"/>
<dbReference type="Gene3D" id="3.40.630.30">
    <property type="match status" value="1"/>
</dbReference>
<evidence type="ECO:0000313" key="3">
    <source>
        <dbReference type="Proteomes" id="UP000184185"/>
    </source>
</evidence>
<dbReference type="Pfam" id="PF00583">
    <property type="entry name" value="Acetyltransf_1"/>
    <property type="match status" value="1"/>
</dbReference>
<dbReference type="PANTHER" id="PTHR43617">
    <property type="entry name" value="L-AMINO ACID N-ACETYLTRANSFERASE"/>
    <property type="match status" value="1"/>
</dbReference>
<dbReference type="EMBL" id="FQYQ01000029">
    <property type="protein sequence ID" value="SHJ56418.1"/>
    <property type="molecule type" value="Genomic_DNA"/>
</dbReference>
<protein>
    <submittedName>
        <fullName evidence="2">Acetyltransferase (GNAT) family protein</fullName>
    </submittedName>
</protein>
<organism evidence="2 3">
    <name type="scientific">Pseudobutyrivibrio xylanivorans DSM 14809</name>
    <dbReference type="NCBI Taxonomy" id="1123012"/>
    <lineage>
        <taxon>Bacteria</taxon>
        <taxon>Bacillati</taxon>
        <taxon>Bacillota</taxon>
        <taxon>Clostridia</taxon>
        <taxon>Lachnospirales</taxon>
        <taxon>Lachnospiraceae</taxon>
        <taxon>Pseudobutyrivibrio</taxon>
    </lineage>
</organism>
<dbReference type="GO" id="GO:0016747">
    <property type="term" value="F:acyltransferase activity, transferring groups other than amino-acyl groups"/>
    <property type="evidence" value="ECO:0007669"/>
    <property type="project" value="InterPro"/>
</dbReference>
<dbReference type="InterPro" id="IPR016181">
    <property type="entry name" value="Acyl_CoA_acyltransferase"/>
</dbReference>
<dbReference type="Proteomes" id="UP000184185">
    <property type="component" value="Unassembled WGS sequence"/>
</dbReference>
<feature type="domain" description="N-acetyltransferase" evidence="1">
    <location>
        <begin position="3"/>
        <end position="162"/>
    </location>
</feature>